<evidence type="ECO:0000256" key="14">
    <source>
        <dbReference type="SAM" id="MobiDB-lite"/>
    </source>
</evidence>
<feature type="active site" description="Proton donor" evidence="10">
    <location>
        <position position="181"/>
    </location>
</feature>
<dbReference type="Pfam" id="PF01532">
    <property type="entry name" value="Glyco_hydro_47"/>
    <property type="match status" value="1"/>
</dbReference>
<dbReference type="PANTHER" id="PTHR11742">
    <property type="entry name" value="MANNOSYL-OLIGOSACCHARIDE ALPHA-1,2-MANNOSIDASE-RELATED"/>
    <property type="match status" value="1"/>
</dbReference>
<dbReference type="GeneID" id="85225504"/>
<evidence type="ECO:0000256" key="10">
    <source>
        <dbReference type="PIRSR" id="PIRSR601382-1"/>
    </source>
</evidence>
<dbReference type="GO" id="GO:0005509">
    <property type="term" value="F:calcium ion binding"/>
    <property type="evidence" value="ECO:0007669"/>
    <property type="project" value="InterPro"/>
</dbReference>
<dbReference type="InterPro" id="IPR001382">
    <property type="entry name" value="Glyco_hydro_47"/>
</dbReference>
<evidence type="ECO:0000256" key="1">
    <source>
        <dbReference type="ARBA" id="ARBA00001913"/>
    </source>
</evidence>
<comment type="cofactor">
    <cofactor evidence="1 11">
        <name>Ca(2+)</name>
        <dbReference type="ChEBI" id="CHEBI:29108"/>
    </cofactor>
</comment>
<evidence type="ECO:0000256" key="11">
    <source>
        <dbReference type="PIRSR" id="PIRSR601382-2"/>
    </source>
</evidence>
<dbReference type="AlphaFoldDB" id="A0AAF0EXR0"/>
<name>A0AAF0EXR0_9BASI</name>
<evidence type="ECO:0000256" key="9">
    <source>
        <dbReference type="ARBA" id="ARBA00048605"/>
    </source>
</evidence>
<feature type="transmembrane region" description="Helical" evidence="15">
    <location>
        <begin position="25"/>
        <end position="42"/>
    </location>
</feature>
<evidence type="ECO:0000313" key="16">
    <source>
        <dbReference type="EMBL" id="WFD38890.1"/>
    </source>
</evidence>
<evidence type="ECO:0000256" key="12">
    <source>
        <dbReference type="PIRSR" id="PIRSR601382-3"/>
    </source>
</evidence>
<accession>A0AAF0EXR0</accession>
<feature type="binding site" evidence="11">
    <location>
        <position position="564"/>
    </location>
    <ligand>
        <name>Ca(2+)</name>
        <dbReference type="ChEBI" id="CHEBI:29108"/>
    </ligand>
</feature>
<keyword evidence="15" id="KW-0472">Membrane</keyword>
<dbReference type="InterPro" id="IPR036026">
    <property type="entry name" value="Seven-hairpin_glycosidases"/>
</dbReference>
<feature type="region of interest" description="Disordered" evidence="14">
    <location>
        <begin position="47"/>
        <end position="73"/>
    </location>
</feature>
<evidence type="ECO:0000256" key="6">
    <source>
        <dbReference type="ARBA" id="ARBA00022837"/>
    </source>
</evidence>
<keyword evidence="6 11" id="KW-0106">Calcium</keyword>
<evidence type="ECO:0000256" key="13">
    <source>
        <dbReference type="RuleBase" id="RU361193"/>
    </source>
</evidence>
<dbReference type="SUPFAM" id="SSF48225">
    <property type="entry name" value="Seven-hairpin glycosidases"/>
    <property type="match status" value="1"/>
</dbReference>
<dbReference type="EMBL" id="CP119959">
    <property type="protein sequence ID" value="WFD38890.1"/>
    <property type="molecule type" value="Genomic_DNA"/>
</dbReference>
<feature type="compositionally biased region" description="Basic and acidic residues" evidence="14">
    <location>
        <begin position="1"/>
        <end position="10"/>
    </location>
</feature>
<feature type="region of interest" description="Disordered" evidence="14">
    <location>
        <begin position="1"/>
        <end position="22"/>
    </location>
</feature>
<dbReference type="PANTHER" id="PTHR11742:SF55">
    <property type="entry name" value="ENDOPLASMIC RETICULUM MANNOSYL-OLIGOSACCHARIDE 1,2-ALPHA-MANNOSIDASE"/>
    <property type="match status" value="1"/>
</dbReference>
<dbReference type="GO" id="GO:0016020">
    <property type="term" value="C:membrane"/>
    <property type="evidence" value="ECO:0007669"/>
    <property type="project" value="InterPro"/>
</dbReference>
<feature type="disulfide bond" evidence="12">
    <location>
        <begin position="402"/>
        <end position="422"/>
    </location>
</feature>
<feature type="compositionally biased region" description="Low complexity" evidence="14">
    <location>
        <begin position="57"/>
        <end position="71"/>
    </location>
</feature>
<comment type="catalytic activity">
    <reaction evidence="8">
        <text>N(4)-(alpha-D-Man-(1-&gt;2)-alpha-D-Man-(1-&gt;2)-alpha-D-Man-(1-&gt;3)-[alpha-D-Man-(1-&gt;3)-[alpha-D-Man-(1-&gt;2)-alpha-D-Man-(1-&gt;6)]-alpha-D-Man-(1-&gt;6)]-beta-D-Man-(1-&gt;4)-beta-D-GlcNAc-(1-&gt;4)-beta-D-GlcNAc)-L-asparaginyl-[protein] (N-glucan mannose isomer 8A1,2,3B1,3) + 3 H2O = N(4)-(alpha-D-Man-(1-&gt;3)-[alpha-D-Man-(1-&gt;3)-[alpha-D-Man-(1-&gt;6)]-alpha-D-Man-(1-&gt;6)]-beta-D-Man-(1-&gt;4)-beta-D-GlcNAc-(1-&gt;4)-beta-D-GlcNAc)-L-asparaginyl-[protein] (N-glucan mannose isomer 5A1,2) + 3 beta-D-mannose</text>
        <dbReference type="Rhea" id="RHEA:56028"/>
        <dbReference type="Rhea" id="RHEA-COMP:14358"/>
        <dbReference type="Rhea" id="RHEA-COMP:14367"/>
        <dbReference type="ChEBI" id="CHEBI:15377"/>
        <dbReference type="ChEBI" id="CHEBI:28563"/>
        <dbReference type="ChEBI" id="CHEBI:59087"/>
        <dbReference type="ChEBI" id="CHEBI:60628"/>
        <dbReference type="EC" id="3.2.1.113"/>
    </reaction>
</comment>
<protein>
    <recommendedName>
        <fullName evidence="13">alpha-1,2-Mannosidase</fullName>
        <ecNumber evidence="13">3.2.1.-</ecNumber>
    </recommendedName>
</protein>
<dbReference type="PRINTS" id="PR00747">
    <property type="entry name" value="GLYHDRLASE47"/>
</dbReference>
<comment type="catalytic activity">
    <reaction evidence="9">
        <text>N(4)-(alpha-D-Man-(1-&gt;2)-alpha-D-Man-(1-&gt;2)-alpha-D-Man-(1-&gt;3)-[alpha-D-Man-(1-&gt;2)-alpha-D-Man-(1-&gt;3)-[alpha-D-Man-(1-&gt;2)-alpha-D-Man-(1-&gt;6)]-alpha-D-Man-(1-&gt;6)]-beta-D-Man-(1-&gt;4)-beta-D-GlcNAc-(1-&gt;4)-beta-D-GlcNAc)-L-asparaginyl-[protein] (N-glucan mannose isomer 9A1,2,3B1,2,3) + 4 H2O = N(4)-(alpha-D-Man-(1-&gt;3)-[alpha-D-Man-(1-&gt;3)-[alpha-D-Man-(1-&gt;6)]-alpha-D-Man-(1-&gt;6)]-beta-D-Man-(1-&gt;4)-beta-D-GlcNAc-(1-&gt;4)-beta-D-GlcNAc)-L-asparaginyl-[protein] (N-glucan mannose isomer 5A1,2) + 4 beta-D-mannose</text>
        <dbReference type="Rhea" id="RHEA:56008"/>
        <dbReference type="Rhea" id="RHEA-COMP:14356"/>
        <dbReference type="Rhea" id="RHEA-COMP:14367"/>
        <dbReference type="ChEBI" id="CHEBI:15377"/>
        <dbReference type="ChEBI" id="CHEBI:28563"/>
        <dbReference type="ChEBI" id="CHEBI:59087"/>
        <dbReference type="ChEBI" id="CHEBI:139493"/>
        <dbReference type="EC" id="3.2.1.113"/>
    </reaction>
</comment>
<dbReference type="GO" id="GO:0005975">
    <property type="term" value="P:carbohydrate metabolic process"/>
    <property type="evidence" value="ECO:0007669"/>
    <property type="project" value="InterPro"/>
</dbReference>
<evidence type="ECO:0000256" key="2">
    <source>
        <dbReference type="ARBA" id="ARBA00004922"/>
    </source>
</evidence>
<keyword evidence="5 13" id="KW-0378">Hydrolase</keyword>
<dbReference type="RefSeq" id="XP_060121787.1">
    <property type="nucleotide sequence ID" value="XM_060265804.1"/>
</dbReference>
<dbReference type="GO" id="GO:0036503">
    <property type="term" value="P:ERAD pathway"/>
    <property type="evidence" value="ECO:0007669"/>
    <property type="project" value="UniProtKB-ARBA"/>
</dbReference>
<keyword evidence="15" id="KW-0812">Transmembrane</keyword>
<feature type="active site" evidence="10">
    <location>
        <position position="328"/>
    </location>
</feature>
<evidence type="ECO:0000313" key="17">
    <source>
        <dbReference type="Proteomes" id="UP001217754"/>
    </source>
</evidence>
<gene>
    <name evidence="16" type="primary">MNS1</name>
    <name evidence="16" type="ORF">MJAP1_001855</name>
</gene>
<comment type="similarity">
    <text evidence="3 13">Belongs to the glycosyl hydrolase 47 family.</text>
</comment>
<keyword evidence="17" id="KW-1185">Reference proteome</keyword>
<dbReference type="Gene3D" id="1.50.10.10">
    <property type="match status" value="1"/>
</dbReference>
<dbReference type="GO" id="GO:0005783">
    <property type="term" value="C:endoplasmic reticulum"/>
    <property type="evidence" value="ECO:0007669"/>
    <property type="project" value="TreeGrafter"/>
</dbReference>
<feature type="active site" description="Proton donor" evidence="10">
    <location>
        <position position="436"/>
    </location>
</feature>
<keyword evidence="4 11" id="KW-0479">Metal-binding</keyword>
<dbReference type="Proteomes" id="UP001217754">
    <property type="component" value="Chromosome 2"/>
</dbReference>
<reference evidence="16" key="1">
    <citation type="submission" date="2023-03" db="EMBL/GenBank/DDBJ databases">
        <title>Mating type loci evolution in Malassezia.</title>
        <authorList>
            <person name="Coelho M.A."/>
        </authorList>
    </citation>
    <scope>NUCLEOTIDE SEQUENCE</scope>
    <source>
        <strain evidence="16">CBS 9431</strain>
    </source>
</reference>
<dbReference type="InterPro" id="IPR012341">
    <property type="entry name" value="6hp_glycosidase-like_sf"/>
</dbReference>
<organism evidence="16 17">
    <name type="scientific">Malassezia japonica</name>
    <dbReference type="NCBI Taxonomy" id="223818"/>
    <lineage>
        <taxon>Eukaryota</taxon>
        <taxon>Fungi</taxon>
        <taxon>Dikarya</taxon>
        <taxon>Basidiomycota</taxon>
        <taxon>Ustilaginomycotina</taxon>
        <taxon>Malasseziomycetes</taxon>
        <taxon>Malasseziales</taxon>
        <taxon>Malasseziaceae</taxon>
        <taxon>Malassezia</taxon>
    </lineage>
</organism>
<evidence type="ECO:0000256" key="4">
    <source>
        <dbReference type="ARBA" id="ARBA00022723"/>
    </source>
</evidence>
<keyword evidence="7 12" id="KW-1015">Disulfide bond</keyword>
<evidence type="ECO:0000256" key="5">
    <source>
        <dbReference type="ARBA" id="ARBA00022801"/>
    </source>
</evidence>
<evidence type="ECO:0000256" key="8">
    <source>
        <dbReference type="ARBA" id="ARBA00047669"/>
    </source>
</evidence>
<dbReference type="InterPro" id="IPR050749">
    <property type="entry name" value="Glycosyl_Hydrolase_47"/>
</dbReference>
<feature type="active site" evidence="10">
    <location>
        <position position="475"/>
    </location>
</feature>
<evidence type="ECO:0000256" key="15">
    <source>
        <dbReference type="SAM" id="Phobius"/>
    </source>
</evidence>
<keyword evidence="13 16" id="KW-0326">Glycosidase</keyword>
<keyword evidence="15" id="KW-1133">Transmembrane helix</keyword>
<dbReference type="GO" id="GO:0004571">
    <property type="term" value="F:mannosyl-oligosaccharide 1,2-alpha-mannosidase activity"/>
    <property type="evidence" value="ECO:0007669"/>
    <property type="project" value="UniProtKB-EC"/>
</dbReference>
<dbReference type="EC" id="3.2.1.-" evidence="13"/>
<comment type="pathway">
    <text evidence="2">Protein modification; protein glycosylation.</text>
</comment>
<evidence type="ECO:0000256" key="3">
    <source>
        <dbReference type="ARBA" id="ARBA00007658"/>
    </source>
</evidence>
<sequence length="581" mass="64504">MAKPRAEKKAPPPAPPAKPATSRPVLWALVGLLLAAGVWFGWHARDDRAPPTPAEPAEPAEPAGAPPEGRAMQVPFRLPPVHKIPEDPQNGEDAEKRAAVREAFTQSWDAYARHAWGLDEFHPLSQSGSNLLGEGRPLGYTIVDTLDTLILLHEDEGYARARDWVRDELDWAIDGRLNVFETTIRMLGGLLSASALIADPPAGALPASAADAAMFLAKAQALADRLLPAFATPTGIPLREVNLATGEAFPDQDNHNASSLAEATTIQLEFKYLAHLTNNATYWATAERPMHYARQTSLPPSLGILPIFLSTEKGQFYMTDIRLGSRGDSYYEYLVKQYLQTNRTEEVYKEMYEHAFDSIKSTLLDIGTRTNPPLVYTVELVPRPGPQGPGWQKLPKQDHLVCFLGGTMMLDWRVGHELTRTCVNTYTSARTGLGPEIAFFWPPNSSDTHAREWTVKRARGDGPAPIDARNILRPETVESLYIAYQLTGDETYRIWGWKIFEAFRKHAQVDGGRGGYCGIDDIDADAPEKIDRMETFWLSETLKYLYLLFSPRDTLSLDAWVFNTEAHPLPVFAPAFSTSLA</sequence>
<evidence type="ECO:0000256" key="7">
    <source>
        <dbReference type="ARBA" id="ARBA00023157"/>
    </source>
</evidence>
<proteinExistence type="inferred from homology"/>